<proteinExistence type="predicted"/>
<sequence length="81" mass="9349">MPTIKQLIRNTRQPIKNVTKSPALWGCPQRRGTCTRVVSITFLFGVKCLEKNSGWEGHSSKSHWNFFLYTGRIRFVINRPG</sequence>
<evidence type="ECO:0000313" key="1">
    <source>
        <dbReference type="EMBL" id="PIA35000.1"/>
    </source>
</evidence>
<dbReference type="OrthoDB" id="414309at2759"/>
<evidence type="ECO:0008006" key="3">
    <source>
        <dbReference type="Google" id="ProtNLM"/>
    </source>
</evidence>
<dbReference type="SUPFAM" id="SSF50249">
    <property type="entry name" value="Nucleic acid-binding proteins"/>
    <property type="match status" value="1"/>
</dbReference>
<dbReference type="InterPro" id="IPR012340">
    <property type="entry name" value="NA-bd_OB-fold"/>
</dbReference>
<dbReference type="STRING" id="218851.A0A2G5CUW5"/>
<accession>A0A2G5CUW5</accession>
<protein>
    <recommendedName>
        <fullName evidence="3">Ribosomal protein S12</fullName>
    </recommendedName>
</protein>
<gene>
    <name evidence="1" type="ORF">AQUCO_03700331v1</name>
</gene>
<keyword evidence="2" id="KW-1185">Reference proteome</keyword>
<dbReference type="EMBL" id="KZ305054">
    <property type="protein sequence ID" value="PIA35000.1"/>
    <property type="molecule type" value="Genomic_DNA"/>
</dbReference>
<dbReference type="AlphaFoldDB" id="A0A2G5CUW5"/>
<dbReference type="Gene3D" id="2.40.50.140">
    <property type="entry name" value="Nucleic acid-binding proteins"/>
    <property type="match status" value="1"/>
</dbReference>
<reference evidence="1 2" key="1">
    <citation type="submission" date="2017-09" db="EMBL/GenBank/DDBJ databases">
        <title>WGS assembly of Aquilegia coerulea Goldsmith.</title>
        <authorList>
            <person name="Hodges S."/>
            <person name="Kramer E."/>
            <person name="Nordborg M."/>
            <person name="Tomkins J."/>
            <person name="Borevitz J."/>
            <person name="Derieg N."/>
            <person name="Yan J."/>
            <person name="Mihaltcheva S."/>
            <person name="Hayes R.D."/>
            <person name="Rokhsar D."/>
        </authorList>
    </citation>
    <scope>NUCLEOTIDE SEQUENCE [LARGE SCALE GENOMIC DNA]</scope>
    <source>
        <strain evidence="2">cv. Goldsmith</strain>
    </source>
</reference>
<organism evidence="1 2">
    <name type="scientific">Aquilegia coerulea</name>
    <name type="common">Rocky mountain columbine</name>
    <dbReference type="NCBI Taxonomy" id="218851"/>
    <lineage>
        <taxon>Eukaryota</taxon>
        <taxon>Viridiplantae</taxon>
        <taxon>Streptophyta</taxon>
        <taxon>Embryophyta</taxon>
        <taxon>Tracheophyta</taxon>
        <taxon>Spermatophyta</taxon>
        <taxon>Magnoliopsida</taxon>
        <taxon>Ranunculales</taxon>
        <taxon>Ranunculaceae</taxon>
        <taxon>Thalictroideae</taxon>
        <taxon>Aquilegia</taxon>
    </lineage>
</organism>
<dbReference type="InParanoid" id="A0A2G5CUW5"/>
<evidence type="ECO:0000313" key="2">
    <source>
        <dbReference type="Proteomes" id="UP000230069"/>
    </source>
</evidence>
<dbReference type="Proteomes" id="UP000230069">
    <property type="component" value="Unassembled WGS sequence"/>
</dbReference>
<name>A0A2G5CUW5_AQUCA</name>